<evidence type="ECO:0000259" key="3">
    <source>
        <dbReference type="Pfam" id="PF20148"/>
    </source>
</evidence>
<dbReference type="Pfam" id="PF25023">
    <property type="entry name" value="TEN_YD-shell"/>
    <property type="match status" value="1"/>
</dbReference>
<dbReference type="EMBL" id="LNZG01000012">
    <property type="protein sequence ID" value="ODA90439.1"/>
    <property type="molecule type" value="Genomic_DNA"/>
</dbReference>
<dbReference type="OrthoDB" id="4981820at2"/>
<evidence type="ECO:0000256" key="1">
    <source>
        <dbReference type="ARBA" id="ARBA00022737"/>
    </source>
</evidence>
<keyword evidence="1" id="KW-0677">Repeat</keyword>
<evidence type="ECO:0000313" key="5">
    <source>
        <dbReference type="EMBL" id="ODA90439.1"/>
    </source>
</evidence>
<reference evidence="5 6" key="1">
    <citation type="submission" date="2015-11" db="EMBL/GenBank/DDBJ databases">
        <authorList>
            <person name="Zhang Y."/>
            <person name="Guo Z."/>
        </authorList>
    </citation>
    <scope>NUCLEOTIDE SEQUENCE [LARGE SCALE GENOMIC DNA]</scope>
    <source>
        <strain evidence="6">gdw1</strain>
    </source>
</reference>
<dbReference type="NCBIfam" id="TIGR01643">
    <property type="entry name" value="YD_repeat_2x"/>
    <property type="match status" value="10"/>
</dbReference>
<dbReference type="Pfam" id="PF05593">
    <property type="entry name" value="RHS_repeat"/>
    <property type="match status" value="5"/>
</dbReference>
<protein>
    <recommendedName>
        <fullName evidence="7">Type IV secretion protein Rhs</fullName>
    </recommendedName>
</protein>
<dbReference type="SUPFAM" id="SSF63829">
    <property type="entry name" value="Calcium-dependent phosphotriesterase"/>
    <property type="match status" value="1"/>
</dbReference>
<feature type="domain" description="DUF6531" evidence="3">
    <location>
        <begin position="22"/>
        <end position="94"/>
    </location>
</feature>
<evidence type="ECO:0000256" key="2">
    <source>
        <dbReference type="SAM" id="MobiDB-lite"/>
    </source>
</evidence>
<dbReference type="InterPro" id="IPR031325">
    <property type="entry name" value="RHS_repeat"/>
</dbReference>
<feature type="domain" description="Teneurin-like YD-shell" evidence="4">
    <location>
        <begin position="660"/>
        <end position="797"/>
    </location>
</feature>
<proteinExistence type="predicted"/>
<dbReference type="PANTHER" id="PTHR32305:SF15">
    <property type="entry name" value="PROTEIN RHSA-RELATED"/>
    <property type="match status" value="1"/>
</dbReference>
<dbReference type="AlphaFoldDB" id="A0A1E2SL02"/>
<dbReference type="RefSeq" id="WP_068981840.1">
    <property type="nucleotide sequence ID" value="NZ_LNZG01000012.1"/>
</dbReference>
<dbReference type="InterPro" id="IPR050708">
    <property type="entry name" value="T6SS_VgrG/RHS"/>
</dbReference>
<comment type="caution">
    <text evidence="5">The sequence shown here is derived from an EMBL/GenBank/DDBJ whole genome shotgun (WGS) entry which is preliminary data.</text>
</comment>
<evidence type="ECO:0000259" key="4">
    <source>
        <dbReference type="Pfam" id="PF25023"/>
    </source>
</evidence>
<organism evidence="5 6">
    <name type="scientific">Leifsonia xyli subsp. xyli</name>
    <dbReference type="NCBI Taxonomy" id="59736"/>
    <lineage>
        <taxon>Bacteria</taxon>
        <taxon>Bacillati</taxon>
        <taxon>Actinomycetota</taxon>
        <taxon>Actinomycetes</taxon>
        <taxon>Micrococcales</taxon>
        <taxon>Microbacteriaceae</taxon>
        <taxon>Leifsonia</taxon>
    </lineage>
</organism>
<gene>
    <name evidence="5" type="ORF">ATY41_02080</name>
</gene>
<dbReference type="Gene3D" id="2.180.10.10">
    <property type="entry name" value="RHS repeat-associated core"/>
    <property type="match status" value="3"/>
</dbReference>
<dbReference type="InterPro" id="IPR045351">
    <property type="entry name" value="DUF6531"/>
</dbReference>
<accession>A0A1E2SL02</accession>
<dbReference type="InterPro" id="IPR056823">
    <property type="entry name" value="TEN-like_YD-shell"/>
</dbReference>
<feature type="region of interest" description="Disordered" evidence="2">
    <location>
        <begin position="807"/>
        <end position="833"/>
    </location>
</feature>
<evidence type="ECO:0000313" key="6">
    <source>
        <dbReference type="Proteomes" id="UP000094426"/>
    </source>
</evidence>
<dbReference type="Pfam" id="PF20148">
    <property type="entry name" value="DUF6531"/>
    <property type="match status" value="1"/>
</dbReference>
<dbReference type="InterPro" id="IPR006530">
    <property type="entry name" value="YD"/>
</dbReference>
<dbReference type="PANTHER" id="PTHR32305">
    <property type="match status" value="1"/>
</dbReference>
<name>A0A1E2SL02_LEIXY</name>
<evidence type="ECO:0008006" key="7">
    <source>
        <dbReference type="Google" id="ProtNLM"/>
    </source>
</evidence>
<dbReference type="Proteomes" id="UP000094426">
    <property type="component" value="Unassembled WGS sequence"/>
</dbReference>
<sequence length="833" mass="89885">MDFTIGPFSALGTPPTNGFADDPVNTATGNFLEPETDLSFSGAAASLAVTRMYNSLDTRVGVFGYGWSSVLDTRLELDDEGAAVTLDDGRQLSFPRDRGGWARGVGENRWLAAEPASGFPQVRATATEVLVVRDSTGGWTAFGLSGDWLGSGRGPGTCVTVVRGDDGRIARLEYELGCWADIEYAGARVSALAASDGRRVDYLYDHDGRLVGARDAVGTRRYCWNEHGLLDRVEAATGVVECENIYDEQGRVVEQLTPYGRRVRFAYLLGRVTSVSDEDGSNANTWIADRFGRVVGIVDADGHRQSMAYDGHGNLVSFTERDGAVTVHAHDARGRRIRTVTPEGADITTGYDEHDRVTTFVTAAGGVVEYGYADDVDRNPSVIVDPTGARTLLSWVGARLVESTDPVGVSVAFDYDDHGDLIGVRNAAGDTSRLIRDDTGRVREAVSPSGRTTVYTYDDAGLLAARQDPYGSTWRFVYGPGAKLTATVDPLGARTEYEYGPHGDLVATVDPLGRRVERSVDAFGNVDSMRLPDGAEWRFVHDALSRLREIVDPAGGSWLREYDVTGRLAATADPTGVRTEATRSRADGVQTIRYSFDSRSVATDEYGRPVRIQSGGGGESLVAYDAAGRPVEFVDAGGGLTRADRDPAGRVVALTTPEGRITRYEYDECGRPFAAVDAGGGRTTLEYDADSRLVARTLPGGDIHRIQYDAAGRVLRETIPDVGTARYGYDRVGRLTFSSDTRFGVRRFAYDGAGQLVAATNGVGGVTRFEYDLRGRLVRTTDPLGGVTTRTYTEQDKVATATEDGSVYLLPPRPQRPGGRGGEHGVRPHPLRL</sequence>